<comment type="pathway">
    <text evidence="10">Cell wall biogenesis; peptidoglycan biosynthesis.</text>
</comment>
<dbReference type="InterPro" id="IPR007235">
    <property type="entry name" value="Glyco_trans_28_C"/>
</dbReference>
<evidence type="ECO:0000256" key="3">
    <source>
        <dbReference type="ARBA" id="ARBA00022676"/>
    </source>
</evidence>
<dbReference type="NCBIfam" id="TIGR01133">
    <property type="entry name" value="murG"/>
    <property type="match status" value="1"/>
</dbReference>
<evidence type="ECO:0000256" key="6">
    <source>
        <dbReference type="ARBA" id="ARBA00022984"/>
    </source>
</evidence>
<feature type="binding site" evidence="10">
    <location>
        <begin position="14"/>
        <end position="16"/>
    </location>
    <ligand>
        <name>UDP-N-acetyl-alpha-D-glucosamine</name>
        <dbReference type="ChEBI" id="CHEBI:57705"/>
    </ligand>
</feature>
<dbReference type="EC" id="2.4.1.227" evidence="10"/>
<keyword evidence="5 10" id="KW-0133">Cell shape</keyword>
<evidence type="ECO:0000256" key="9">
    <source>
        <dbReference type="ARBA" id="ARBA00023316"/>
    </source>
</evidence>
<dbReference type="Pfam" id="PF04101">
    <property type="entry name" value="Glyco_tran_28_C"/>
    <property type="match status" value="1"/>
</dbReference>
<evidence type="ECO:0000259" key="12">
    <source>
        <dbReference type="Pfam" id="PF04101"/>
    </source>
</evidence>
<dbReference type="Gene3D" id="3.40.50.2000">
    <property type="entry name" value="Glycogen Phosphorylase B"/>
    <property type="match status" value="2"/>
</dbReference>
<evidence type="ECO:0000256" key="8">
    <source>
        <dbReference type="ARBA" id="ARBA00023306"/>
    </source>
</evidence>
<keyword evidence="7 10" id="KW-0472">Membrane</keyword>
<gene>
    <name evidence="10" type="primary">murG</name>
    <name evidence="13" type="ORF">SAMN05421791_10735</name>
</gene>
<accession>A0A1G7TTX0</accession>
<organism evidence="13 14">
    <name type="scientific">Facklamia miroungae</name>
    <dbReference type="NCBI Taxonomy" id="120956"/>
    <lineage>
        <taxon>Bacteria</taxon>
        <taxon>Bacillati</taxon>
        <taxon>Bacillota</taxon>
        <taxon>Bacilli</taxon>
        <taxon>Lactobacillales</taxon>
        <taxon>Aerococcaceae</taxon>
        <taxon>Facklamia</taxon>
    </lineage>
</organism>
<dbReference type="RefSeq" id="WP_090290122.1">
    <property type="nucleotide sequence ID" value="NZ_FNCK01000007.1"/>
</dbReference>
<dbReference type="GO" id="GO:0005886">
    <property type="term" value="C:plasma membrane"/>
    <property type="evidence" value="ECO:0007669"/>
    <property type="project" value="UniProtKB-SubCell"/>
</dbReference>
<feature type="binding site" evidence="10">
    <location>
        <position position="303"/>
    </location>
    <ligand>
        <name>UDP-N-acetyl-alpha-D-glucosamine</name>
        <dbReference type="ChEBI" id="CHEBI:57705"/>
    </ligand>
</feature>
<dbReference type="PANTHER" id="PTHR21015:SF22">
    <property type="entry name" value="GLYCOSYLTRANSFERASE"/>
    <property type="match status" value="1"/>
</dbReference>
<name>A0A1G7TTX0_9LACT</name>
<dbReference type="CDD" id="cd03785">
    <property type="entry name" value="GT28_MurG"/>
    <property type="match status" value="1"/>
</dbReference>
<dbReference type="HAMAP" id="MF_00033">
    <property type="entry name" value="MurG"/>
    <property type="match status" value="1"/>
</dbReference>
<dbReference type="GO" id="GO:0051301">
    <property type="term" value="P:cell division"/>
    <property type="evidence" value="ECO:0007669"/>
    <property type="project" value="UniProtKB-KW"/>
</dbReference>
<dbReference type="UniPathway" id="UPA00219"/>
<feature type="domain" description="Glycosyltransferase family 28 N-terminal" evidence="11">
    <location>
        <begin position="7"/>
        <end position="145"/>
    </location>
</feature>
<dbReference type="OrthoDB" id="9808936at2"/>
<keyword evidence="6 10" id="KW-0573">Peptidoglycan synthesis</keyword>
<evidence type="ECO:0000256" key="1">
    <source>
        <dbReference type="ARBA" id="ARBA00022475"/>
    </source>
</evidence>
<evidence type="ECO:0000313" key="13">
    <source>
        <dbReference type="EMBL" id="SDG38727.1"/>
    </source>
</evidence>
<evidence type="ECO:0000256" key="7">
    <source>
        <dbReference type="ARBA" id="ARBA00023136"/>
    </source>
</evidence>
<dbReference type="EMBL" id="FNCK01000007">
    <property type="protein sequence ID" value="SDG38727.1"/>
    <property type="molecule type" value="Genomic_DNA"/>
</dbReference>
<dbReference type="GO" id="GO:0005975">
    <property type="term" value="P:carbohydrate metabolic process"/>
    <property type="evidence" value="ECO:0007669"/>
    <property type="project" value="InterPro"/>
</dbReference>
<keyword evidence="8 10" id="KW-0131">Cell cycle</keyword>
<evidence type="ECO:0000256" key="10">
    <source>
        <dbReference type="HAMAP-Rule" id="MF_00033"/>
    </source>
</evidence>
<feature type="binding site" evidence="10">
    <location>
        <position position="127"/>
    </location>
    <ligand>
        <name>UDP-N-acetyl-alpha-D-glucosamine</name>
        <dbReference type="ChEBI" id="CHEBI:57705"/>
    </ligand>
</feature>
<comment type="similarity">
    <text evidence="10">Belongs to the glycosyltransferase 28 family. MurG subfamily.</text>
</comment>
<dbReference type="PANTHER" id="PTHR21015">
    <property type="entry name" value="UDP-N-ACETYLGLUCOSAMINE--N-ACETYLMURAMYL-(PENTAPEPTIDE) PYROPHOSPHORYL-UNDECAPRENOL N-ACETYLGLUCOSAMINE TRANSFERASE 1"/>
    <property type="match status" value="1"/>
</dbReference>
<dbReference type="GO" id="GO:0009252">
    <property type="term" value="P:peptidoglycan biosynthetic process"/>
    <property type="evidence" value="ECO:0007669"/>
    <property type="project" value="UniProtKB-UniRule"/>
</dbReference>
<dbReference type="AlphaFoldDB" id="A0A1G7TTX0"/>
<keyword evidence="2 10" id="KW-0132">Cell division</keyword>
<dbReference type="STRING" id="120956.SAMN05421791_10735"/>
<evidence type="ECO:0000313" key="14">
    <source>
        <dbReference type="Proteomes" id="UP000199708"/>
    </source>
</evidence>
<dbReference type="Proteomes" id="UP000199708">
    <property type="component" value="Unassembled WGS sequence"/>
</dbReference>
<protein>
    <recommendedName>
        <fullName evidence="10">UDP-N-acetylglucosamine--N-acetylmuramyl-(pentapeptide) pyrophosphoryl-undecaprenol N-acetylglucosamine transferase</fullName>
        <ecNumber evidence="10">2.4.1.227</ecNumber>
    </recommendedName>
    <alternativeName>
        <fullName evidence="10">Undecaprenyl-PP-MurNAc-pentapeptide-UDPGlcNAc GlcNAc transferase</fullName>
    </alternativeName>
</protein>
<dbReference type="SUPFAM" id="SSF53756">
    <property type="entry name" value="UDP-Glycosyltransferase/glycogen phosphorylase"/>
    <property type="match status" value="1"/>
</dbReference>
<keyword evidence="9 10" id="KW-0961">Cell wall biogenesis/degradation</keyword>
<comment type="caution">
    <text evidence="10">Lacks conserved residue(s) required for the propagation of feature annotation.</text>
</comment>
<reference evidence="13 14" key="1">
    <citation type="submission" date="2016-10" db="EMBL/GenBank/DDBJ databases">
        <authorList>
            <person name="de Groot N.N."/>
        </authorList>
    </citation>
    <scope>NUCLEOTIDE SEQUENCE [LARGE SCALE GENOMIC DNA]</scope>
    <source>
        <strain evidence="13 14">ATCC BAA-466</strain>
    </source>
</reference>
<feature type="domain" description="Glycosyl transferase family 28 C-terminal" evidence="12">
    <location>
        <begin position="195"/>
        <end position="361"/>
    </location>
</feature>
<dbReference type="InterPro" id="IPR006009">
    <property type="entry name" value="GlcNAc_MurG"/>
</dbReference>
<keyword evidence="1 10" id="KW-1003">Cell membrane</keyword>
<feature type="binding site" evidence="10">
    <location>
        <position position="202"/>
    </location>
    <ligand>
        <name>UDP-N-acetyl-alpha-D-glucosamine</name>
        <dbReference type="ChEBI" id="CHEBI:57705"/>
    </ligand>
</feature>
<keyword evidence="4 10" id="KW-0808">Transferase</keyword>
<dbReference type="GO" id="GO:0050511">
    <property type="term" value="F:undecaprenyldiphospho-muramoylpentapeptide beta-N-acetylglucosaminyltransferase activity"/>
    <property type="evidence" value="ECO:0007669"/>
    <property type="project" value="UniProtKB-UniRule"/>
</dbReference>
<proteinExistence type="inferred from homology"/>
<feature type="binding site" evidence="10">
    <location>
        <position position="258"/>
    </location>
    <ligand>
        <name>UDP-N-acetyl-alpha-D-glucosamine</name>
        <dbReference type="ChEBI" id="CHEBI:57705"/>
    </ligand>
</feature>
<sequence>MNKVKRIVLSGGGTGGHIYPALALYRALKTKGDIEVLYIGTNKGLESKLVPQEGIPFEAVEITGLKRSLSIDNLKLIYKLFNSTRKAKKLIRDFQPDIVLGTGGYVCGPVLLAASRLKIPTMIHEQNSVAGITNKFLARFVNRIAVCFEEAESQFGKYQNKVVLTGNPRGQEVIATPRIPNGLSEQFGLRDDQPTVLVFGGSRGAPAINQAGIKALENWLAANYQVIIATGQSHFQQLEHEALGRINNSTNVRIVPYIDNMPSVFQAIDLVVCRAGATTLTELTALGLPSILIPSPYVTNNHQEHNALSLVNQNAAVMIKEQDLNGQTLFEAVNNKMLEPKSLEAMGKAAAKIGIGDASERIIQVMNEII</sequence>
<evidence type="ECO:0000259" key="11">
    <source>
        <dbReference type="Pfam" id="PF03033"/>
    </source>
</evidence>
<dbReference type="GO" id="GO:0071555">
    <property type="term" value="P:cell wall organization"/>
    <property type="evidence" value="ECO:0007669"/>
    <property type="project" value="UniProtKB-KW"/>
</dbReference>
<dbReference type="InterPro" id="IPR004276">
    <property type="entry name" value="GlycoTrans_28_N"/>
</dbReference>
<dbReference type="GO" id="GO:0008360">
    <property type="term" value="P:regulation of cell shape"/>
    <property type="evidence" value="ECO:0007669"/>
    <property type="project" value="UniProtKB-KW"/>
</dbReference>
<keyword evidence="3 10" id="KW-0328">Glycosyltransferase</keyword>
<keyword evidence="14" id="KW-1185">Reference proteome</keyword>
<dbReference type="Pfam" id="PF03033">
    <property type="entry name" value="Glyco_transf_28"/>
    <property type="match status" value="1"/>
</dbReference>
<evidence type="ECO:0000256" key="4">
    <source>
        <dbReference type="ARBA" id="ARBA00022679"/>
    </source>
</evidence>
<comment type="subcellular location">
    <subcellularLocation>
        <location evidence="10">Cell membrane</location>
        <topology evidence="10">Peripheral membrane protein</topology>
        <orientation evidence="10">Cytoplasmic side</orientation>
    </subcellularLocation>
</comment>
<evidence type="ECO:0000256" key="2">
    <source>
        <dbReference type="ARBA" id="ARBA00022618"/>
    </source>
</evidence>
<comment type="catalytic activity">
    <reaction evidence="10">
        <text>Mur2Ac(oyl-L-Ala-gamma-D-Glu-L-Lys-D-Ala-D-Ala)-di-trans,octa-cis-undecaprenyl diphosphate + UDP-N-acetyl-alpha-D-glucosamine = beta-D-GlcNAc-(1-&gt;4)-Mur2Ac(oyl-L-Ala-gamma-D-Glu-L-Lys-D-Ala-D-Ala)-di-trans,octa-cis-undecaprenyl diphosphate + UDP + H(+)</text>
        <dbReference type="Rhea" id="RHEA:23192"/>
        <dbReference type="ChEBI" id="CHEBI:15378"/>
        <dbReference type="ChEBI" id="CHEBI:57705"/>
        <dbReference type="ChEBI" id="CHEBI:58223"/>
        <dbReference type="ChEBI" id="CHEBI:60032"/>
        <dbReference type="ChEBI" id="CHEBI:60033"/>
        <dbReference type="EC" id="2.4.1.227"/>
    </reaction>
</comment>
<comment type="function">
    <text evidence="10">Cell wall formation. Catalyzes the transfer of a GlcNAc subunit on undecaprenyl-pyrophosphoryl-MurNAc-pentapeptide (lipid intermediate I) to form undecaprenyl-pyrophosphoryl-MurNAc-(pentapeptide)GlcNAc (lipid intermediate II).</text>
</comment>
<evidence type="ECO:0000256" key="5">
    <source>
        <dbReference type="ARBA" id="ARBA00022960"/>
    </source>
</evidence>